<feature type="region of interest" description="Disordered" evidence="1">
    <location>
        <begin position="55"/>
        <end position="138"/>
    </location>
</feature>
<dbReference type="Proteomes" id="UP000886653">
    <property type="component" value="Unassembled WGS sequence"/>
</dbReference>
<feature type="region of interest" description="Disordered" evidence="1">
    <location>
        <begin position="1"/>
        <end position="39"/>
    </location>
</feature>
<dbReference type="AlphaFoldDB" id="A0A9P6NWW7"/>
<feature type="compositionally biased region" description="Acidic residues" evidence="1">
    <location>
        <begin position="125"/>
        <end position="138"/>
    </location>
</feature>
<reference evidence="2" key="1">
    <citation type="submission" date="2013-11" db="EMBL/GenBank/DDBJ databases">
        <title>Genome sequence of the fusiform rust pathogen reveals effectors for host alternation and coevolution with pine.</title>
        <authorList>
            <consortium name="DOE Joint Genome Institute"/>
            <person name="Smith K."/>
            <person name="Pendleton A."/>
            <person name="Kubisiak T."/>
            <person name="Anderson C."/>
            <person name="Salamov A."/>
            <person name="Aerts A."/>
            <person name="Riley R."/>
            <person name="Clum A."/>
            <person name="Lindquist E."/>
            <person name="Ence D."/>
            <person name="Campbell M."/>
            <person name="Kronenberg Z."/>
            <person name="Feau N."/>
            <person name="Dhillon B."/>
            <person name="Hamelin R."/>
            <person name="Burleigh J."/>
            <person name="Smith J."/>
            <person name="Yandell M."/>
            <person name="Nelson C."/>
            <person name="Grigoriev I."/>
            <person name="Davis J."/>
        </authorList>
    </citation>
    <scope>NUCLEOTIDE SEQUENCE</scope>
    <source>
        <strain evidence="2">G11</strain>
    </source>
</reference>
<feature type="compositionally biased region" description="Acidic residues" evidence="1">
    <location>
        <begin position="58"/>
        <end position="70"/>
    </location>
</feature>
<keyword evidence="3" id="KW-1185">Reference proteome</keyword>
<evidence type="ECO:0000256" key="1">
    <source>
        <dbReference type="SAM" id="MobiDB-lite"/>
    </source>
</evidence>
<evidence type="ECO:0000313" key="3">
    <source>
        <dbReference type="Proteomes" id="UP000886653"/>
    </source>
</evidence>
<accession>A0A9P6NWW7</accession>
<name>A0A9P6NWW7_9BASI</name>
<feature type="compositionally biased region" description="Basic and acidic residues" evidence="1">
    <location>
        <begin position="26"/>
        <end position="39"/>
    </location>
</feature>
<proteinExistence type="predicted"/>
<comment type="caution">
    <text evidence="2">The sequence shown here is derived from an EMBL/GenBank/DDBJ whole genome shotgun (WGS) entry which is preliminary data.</text>
</comment>
<sequence>MSSPKGEGHFTYTEGTKRSTFGLLRPHPDHNPDEKLNDKNFNRKFLDEVMTKYGFREQEEDCEEEEDANEGMEGYEGSIDLEATSPQDSEDDFYGLGEWGNAYNSEEDEDWGGDDGNGKSSASDGAEDEECEDMYDDM</sequence>
<organism evidence="2 3">
    <name type="scientific">Cronartium quercuum f. sp. fusiforme G11</name>
    <dbReference type="NCBI Taxonomy" id="708437"/>
    <lineage>
        <taxon>Eukaryota</taxon>
        <taxon>Fungi</taxon>
        <taxon>Dikarya</taxon>
        <taxon>Basidiomycota</taxon>
        <taxon>Pucciniomycotina</taxon>
        <taxon>Pucciniomycetes</taxon>
        <taxon>Pucciniales</taxon>
        <taxon>Coleosporiaceae</taxon>
        <taxon>Cronartium</taxon>
    </lineage>
</organism>
<protein>
    <submittedName>
        <fullName evidence="2">Uncharacterized protein</fullName>
    </submittedName>
</protein>
<dbReference type="EMBL" id="MU167216">
    <property type="protein sequence ID" value="KAG0150920.1"/>
    <property type="molecule type" value="Genomic_DNA"/>
</dbReference>
<evidence type="ECO:0000313" key="2">
    <source>
        <dbReference type="EMBL" id="KAG0150920.1"/>
    </source>
</evidence>
<gene>
    <name evidence="2" type="ORF">CROQUDRAFT_87369</name>
</gene>